<dbReference type="EMBL" id="CM044702">
    <property type="protein sequence ID" value="KAI5676149.1"/>
    <property type="molecule type" value="Genomic_DNA"/>
</dbReference>
<name>A0ACC0BU64_CATRO</name>
<protein>
    <submittedName>
        <fullName evidence="1">Uncharacterized protein</fullName>
    </submittedName>
</protein>
<accession>A0ACC0BU64</accession>
<comment type="caution">
    <text evidence="1">The sequence shown here is derived from an EMBL/GenBank/DDBJ whole genome shotgun (WGS) entry which is preliminary data.</text>
</comment>
<dbReference type="Proteomes" id="UP001060085">
    <property type="component" value="Linkage Group LG02"/>
</dbReference>
<evidence type="ECO:0000313" key="1">
    <source>
        <dbReference type="EMBL" id="KAI5676149.1"/>
    </source>
</evidence>
<sequence length="109" mass="13070">MYDEKWRYKKDRKLVWYRSGQYGEVEQHRGRRFSPMWDGYDEKFFGEMYQSEEKVGRQGEVIDSHSKGEFLEAENQTKEDEGTESEQEKEIFDNAPSPKLVKECEEDIA</sequence>
<proteinExistence type="predicted"/>
<organism evidence="1 2">
    <name type="scientific">Catharanthus roseus</name>
    <name type="common">Madagascar periwinkle</name>
    <name type="synonym">Vinca rosea</name>
    <dbReference type="NCBI Taxonomy" id="4058"/>
    <lineage>
        <taxon>Eukaryota</taxon>
        <taxon>Viridiplantae</taxon>
        <taxon>Streptophyta</taxon>
        <taxon>Embryophyta</taxon>
        <taxon>Tracheophyta</taxon>
        <taxon>Spermatophyta</taxon>
        <taxon>Magnoliopsida</taxon>
        <taxon>eudicotyledons</taxon>
        <taxon>Gunneridae</taxon>
        <taxon>Pentapetalae</taxon>
        <taxon>asterids</taxon>
        <taxon>lamiids</taxon>
        <taxon>Gentianales</taxon>
        <taxon>Apocynaceae</taxon>
        <taxon>Rauvolfioideae</taxon>
        <taxon>Vinceae</taxon>
        <taxon>Catharanthinae</taxon>
        <taxon>Catharanthus</taxon>
    </lineage>
</organism>
<keyword evidence="2" id="KW-1185">Reference proteome</keyword>
<gene>
    <name evidence="1" type="ORF">M9H77_07099</name>
</gene>
<reference evidence="2" key="1">
    <citation type="journal article" date="2023" name="Nat. Plants">
        <title>Single-cell RNA sequencing provides a high-resolution roadmap for understanding the multicellular compartmentation of specialized metabolism.</title>
        <authorList>
            <person name="Sun S."/>
            <person name="Shen X."/>
            <person name="Li Y."/>
            <person name="Li Y."/>
            <person name="Wang S."/>
            <person name="Li R."/>
            <person name="Zhang H."/>
            <person name="Shen G."/>
            <person name="Guo B."/>
            <person name="Wei J."/>
            <person name="Xu J."/>
            <person name="St-Pierre B."/>
            <person name="Chen S."/>
            <person name="Sun C."/>
        </authorList>
    </citation>
    <scope>NUCLEOTIDE SEQUENCE [LARGE SCALE GENOMIC DNA]</scope>
</reference>
<evidence type="ECO:0000313" key="2">
    <source>
        <dbReference type="Proteomes" id="UP001060085"/>
    </source>
</evidence>